<dbReference type="RefSeq" id="WP_073475321.1">
    <property type="nucleotide sequence ID" value="NZ_FQZU01000009.1"/>
</dbReference>
<dbReference type="AlphaFoldDB" id="A0A1M6KP68"/>
<reference evidence="4" key="1">
    <citation type="submission" date="2016-11" db="EMBL/GenBank/DDBJ databases">
        <authorList>
            <person name="Varghese N."/>
            <person name="Submissions S."/>
        </authorList>
    </citation>
    <scope>NUCLEOTIDE SEQUENCE [LARGE SCALE GENOMIC DNA]</scope>
    <source>
        <strain evidence="4">DSM 16219</strain>
    </source>
</reference>
<dbReference type="PROSITE" id="PS50008">
    <property type="entry name" value="PIPLC_Y_DOMAIN"/>
    <property type="match status" value="1"/>
</dbReference>
<dbReference type="GO" id="GO:0006629">
    <property type="term" value="P:lipid metabolic process"/>
    <property type="evidence" value="ECO:0007669"/>
    <property type="project" value="InterPro"/>
</dbReference>
<organism evidence="3 4">
    <name type="scientific">Desulfatibacillum alkenivorans DSM 16219</name>
    <dbReference type="NCBI Taxonomy" id="1121393"/>
    <lineage>
        <taxon>Bacteria</taxon>
        <taxon>Pseudomonadati</taxon>
        <taxon>Thermodesulfobacteriota</taxon>
        <taxon>Desulfobacteria</taxon>
        <taxon>Desulfobacterales</taxon>
        <taxon>Desulfatibacillaceae</taxon>
        <taxon>Desulfatibacillum</taxon>
    </lineage>
</organism>
<dbReference type="OrthoDB" id="9879305at2"/>
<dbReference type="STRING" id="1121393.SAMN02745216_01956"/>
<keyword evidence="4" id="KW-1185">Reference proteome</keyword>
<gene>
    <name evidence="3" type="ORF">SAMN02745216_01956</name>
</gene>
<feature type="domain" description="PI-PLC Y-box" evidence="2">
    <location>
        <begin position="115"/>
        <end position="141"/>
    </location>
</feature>
<keyword evidence="1" id="KW-1133">Transmembrane helix</keyword>
<keyword evidence="1" id="KW-0472">Membrane</keyword>
<feature type="transmembrane region" description="Helical" evidence="1">
    <location>
        <begin position="12"/>
        <end position="30"/>
    </location>
</feature>
<dbReference type="EMBL" id="FQZU01000009">
    <property type="protein sequence ID" value="SHJ60720.1"/>
    <property type="molecule type" value="Genomic_DNA"/>
</dbReference>
<keyword evidence="1" id="KW-0812">Transmembrane</keyword>
<sequence>MSQVEFTLTGWKAVAAVIVVAVLAVFSLFMRNTTLDSQGKEVIRKWVASDYARQALAKWEGTDYSKDPDLAQQSADEILSGLNVAVTSIKAKGGKQEPIVRVEILVDGKPPADGKGVRYYQMKFSPITGWTMGRQVSAFSYYAKIF</sequence>
<dbReference type="Proteomes" id="UP000183994">
    <property type="component" value="Unassembled WGS sequence"/>
</dbReference>
<evidence type="ECO:0000259" key="2">
    <source>
        <dbReference type="PROSITE" id="PS50008"/>
    </source>
</evidence>
<evidence type="ECO:0000313" key="4">
    <source>
        <dbReference type="Proteomes" id="UP000183994"/>
    </source>
</evidence>
<accession>A0A1M6KP68</accession>
<protein>
    <recommendedName>
        <fullName evidence="2">PI-PLC Y-box domain-containing protein</fullName>
    </recommendedName>
</protein>
<dbReference type="GO" id="GO:0035556">
    <property type="term" value="P:intracellular signal transduction"/>
    <property type="evidence" value="ECO:0007669"/>
    <property type="project" value="InterPro"/>
</dbReference>
<dbReference type="GO" id="GO:0004435">
    <property type="term" value="F:phosphatidylinositol-4,5-bisphosphate phospholipase C activity"/>
    <property type="evidence" value="ECO:0007669"/>
    <property type="project" value="InterPro"/>
</dbReference>
<dbReference type="InterPro" id="IPR001711">
    <property type="entry name" value="PLipase_C_Pinositol-sp_Y"/>
</dbReference>
<evidence type="ECO:0000256" key="1">
    <source>
        <dbReference type="SAM" id="Phobius"/>
    </source>
</evidence>
<name>A0A1M6KP68_9BACT</name>
<proteinExistence type="predicted"/>
<evidence type="ECO:0000313" key="3">
    <source>
        <dbReference type="EMBL" id="SHJ60720.1"/>
    </source>
</evidence>